<evidence type="ECO:0008006" key="4">
    <source>
        <dbReference type="Google" id="ProtNLM"/>
    </source>
</evidence>
<reference evidence="3" key="1">
    <citation type="submission" date="2015-07" db="EMBL/GenBank/DDBJ databases">
        <title>Genome sequencing of Sunxiuqinia dokdonensis strain SK.</title>
        <authorList>
            <person name="Ahn S."/>
            <person name="Kim B.-C."/>
        </authorList>
    </citation>
    <scope>NUCLEOTIDE SEQUENCE [LARGE SCALE GENOMIC DNA]</scope>
    <source>
        <strain evidence="3">SK</strain>
    </source>
</reference>
<evidence type="ECO:0000313" key="2">
    <source>
        <dbReference type="EMBL" id="KOH45017.1"/>
    </source>
</evidence>
<dbReference type="OrthoDB" id="597123at2"/>
<keyword evidence="3" id="KW-1185">Reference proteome</keyword>
<proteinExistence type="predicted"/>
<keyword evidence="1" id="KW-0175">Coiled coil</keyword>
<comment type="caution">
    <text evidence="2">The sequence shown here is derived from an EMBL/GenBank/DDBJ whole genome shotgun (WGS) entry which is preliminary data.</text>
</comment>
<dbReference type="RefSeq" id="WP_053183044.1">
    <property type="nucleotide sequence ID" value="NZ_LGIA01000149.1"/>
</dbReference>
<evidence type="ECO:0000313" key="3">
    <source>
        <dbReference type="Proteomes" id="UP000036958"/>
    </source>
</evidence>
<dbReference type="STRING" id="1409788.NC99_21420"/>
<organism evidence="2 3">
    <name type="scientific">Sunxiuqinia dokdonensis</name>
    <dbReference type="NCBI Taxonomy" id="1409788"/>
    <lineage>
        <taxon>Bacteria</taxon>
        <taxon>Pseudomonadati</taxon>
        <taxon>Bacteroidota</taxon>
        <taxon>Bacteroidia</taxon>
        <taxon>Marinilabiliales</taxon>
        <taxon>Prolixibacteraceae</taxon>
        <taxon>Sunxiuqinia</taxon>
    </lineage>
</organism>
<feature type="coiled-coil region" evidence="1">
    <location>
        <begin position="123"/>
        <end position="175"/>
    </location>
</feature>
<dbReference type="AlphaFoldDB" id="A0A0L8V9X8"/>
<dbReference type="Proteomes" id="UP000036958">
    <property type="component" value="Unassembled WGS sequence"/>
</dbReference>
<dbReference type="PROSITE" id="PS51257">
    <property type="entry name" value="PROKAR_LIPOPROTEIN"/>
    <property type="match status" value="1"/>
</dbReference>
<sequence length="289" mass="33084">MKKLLFILATVLVVSCQQKKLDRMQEVQDSLQQVATTKDSAITDFLGTMNQIQANLDSIKKLEEIVDIESQSNSEPQSTTRQKVLRDIAMINELLKINRELIASQQKKMDFSSHKMKEMQQMLNMMSTQMETKDAEIVALQEELQRLQLNITDLNQDLMAAQERTAEQARLLEEKTTTIDQQTSAMNTAYYVFGTAKELVENGIVEKEGGFLGIGRSLRFRKDFNPDLFTKVDIRTVDEINLNSKKAKVVTTHPADSYELIGDELVEKLVITNPDRFWETNRYLVIVVN</sequence>
<protein>
    <recommendedName>
        <fullName evidence="4">Chromosome partition protein Smc</fullName>
    </recommendedName>
</protein>
<name>A0A0L8V9X8_9BACT</name>
<evidence type="ECO:0000256" key="1">
    <source>
        <dbReference type="SAM" id="Coils"/>
    </source>
</evidence>
<accession>A0A0L8V9X8</accession>
<dbReference type="EMBL" id="LGIA01000149">
    <property type="protein sequence ID" value="KOH45017.1"/>
    <property type="molecule type" value="Genomic_DNA"/>
</dbReference>
<gene>
    <name evidence="2" type="ORF">NC99_21420</name>
</gene>